<dbReference type="Proteomes" id="UP000010290">
    <property type="component" value="Chromosome"/>
</dbReference>
<dbReference type="AlphaFoldDB" id="K8WV87"/>
<dbReference type="RefSeq" id="WP_008914180.1">
    <property type="nucleotide sequence ID" value="NZ_CM001773.1"/>
</dbReference>
<dbReference type="Pfam" id="PF05930">
    <property type="entry name" value="Phage_AlpA"/>
    <property type="match status" value="1"/>
</dbReference>
<organism evidence="1 2">
    <name type="scientific">Providencia sneebia DSM 19967</name>
    <dbReference type="NCBI Taxonomy" id="1141660"/>
    <lineage>
        <taxon>Bacteria</taxon>
        <taxon>Pseudomonadati</taxon>
        <taxon>Pseudomonadota</taxon>
        <taxon>Gammaproteobacteria</taxon>
        <taxon>Enterobacterales</taxon>
        <taxon>Morganellaceae</taxon>
        <taxon>Providencia</taxon>
    </lineage>
</organism>
<evidence type="ECO:0000313" key="1">
    <source>
        <dbReference type="EMBL" id="EKT61327.1"/>
    </source>
</evidence>
<name>K8WV87_9GAMM</name>
<accession>K8WV87</accession>
<protein>
    <submittedName>
        <fullName evidence="1">Phage transcriptional regulator AlpA</fullName>
    </submittedName>
</protein>
<dbReference type="InterPro" id="IPR010260">
    <property type="entry name" value="AlpA"/>
</dbReference>
<proteinExistence type="predicted"/>
<dbReference type="HOGENOM" id="CLU_140176_15_2_6"/>
<gene>
    <name evidence="1" type="ORF">OO7_01441</name>
</gene>
<reference evidence="1 2" key="1">
    <citation type="journal article" date="2012" name="BMC Genomics">
        <title>Comparative genomics of bacteria in the genus Providencia isolated from wild Drosophila melanogaster.</title>
        <authorList>
            <person name="Galac M.R."/>
            <person name="Lazzaro B.P."/>
        </authorList>
    </citation>
    <scope>NUCLEOTIDE SEQUENCE [LARGE SCALE GENOMIC DNA]</scope>
    <source>
        <strain evidence="1 2">DSM 19967</strain>
    </source>
</reference>
<keyword evidence="2" id="KW-1185">Reference proteome</keyword>
<sequence length="70" mass="8120">MTINEPMLTKQEVKARLHYKSDSGFYEFLKRTPSFPKPVKLGLRRIGWAASEIDAYLDEQLNAREGYENA</sequence>
<dbReference type="OrthoDB" id="5986966at2"/>
<dbReference type="Gene3D" id="1.10.238.160">
    <property type="match status" value="1"/>
</dbReference>
<dbReference type="EMBL" id="AKKN01000002">
    <property type="protein sequence ID" value="EKT61327.1"/>
    <property type="molecule type" value="Genomic_DNA"/>
</dbReference>
<comment type="caution">
    <text evidence="1">The sequence shown here is derived from an EMBL/GenBank/DDBJ whole genome shotgun (WGS) entry which is preliminary data.</text>
</comment>
<evidence type="ECO:0000313" key="2">
    <source>
        <dbReference type="Proteomes" id="UP000010290"/>
    </source>
</evidence>
<dbReference type="PATRIC" id="fig|1141660.3.peg.284"/>